<name>A0A3G8LG63_9MOLU</name>
<proteinExistence type="predicted"/>
<dbReference type="KEGG" id="mstr:EGN60_01550"/>
<dbReference type="Proteomes" id="UP000275883">
    <property type="component" value="Chromosome"/>
</dbReference>
<dbReference type="EMBL" id="CP034044">
    <property type="protein sequence ID" value="AZG68649.1"/>
    <property type="molecule type" value="Genomic_DNA"/>
</dbReference>
<gene>
    <name evidence="1" type="ORF">EGN60_01550</name>
</gene>
<evidence type="ECO:0000313" key="1">
    <source>
        <dbReference type="EMBL" id="AZG68649.1"/>
    </source>
</evidence>
<dbReference type="AlphaFoldDB" id="A0A3G8LG63"/>
<protein>
    <submittedName>
        <fullName evidence="1">Uncharacterized protein</fullName>
    </submittedName>
</protein>
<keyword evidence="2" id="KW-1185">Reference proteome</keyword>
<organism evidence="1 2">
    <name type="scientific">Mycoplasma struthionis</name>
    <dbReference type="NCBI Taxonomy" id="538220"/>
    <lineage>
        <taxon>Bacteria</taxon>
        <taxon>Bacillati</taxon>
        <taxon>Mycoplasmatota</taxon>
        <taxon>Mollicutes</taxon>
        <taxon>Mycoplasmataceae</taxon>
        <taxon>Mycoplasma</taxon>
    </lineage>
</organism>
<sequence length="71" mass="8417">MVKSKLDYFVDIKDDSFTLSLPDKKSRTWENLFQLLDDLNNDSSHFNSRDDICTPMKCVKKWLIISLKIFD</sequence>
<dbReference type="RefSeq" id="WP_124724343.1">
    <property type="nucleotide sequence ID" value="NZ_CP034044.1"/>
</dbReference>
<accession>A0A3G8LG63</accession>
<evidence type="ECO:0000313" key="2">
    <source>
        <dbReference type="Proteomes" id="UP000275883"/>
    </source>
</evidence>
<reference evidence="1 2" key="1">
    <citation type="submission" date="2018-11" db="EMBL/GenBank/DDBJ databases">
        <title>Genome sequence of Mycoplasma struthionis sp. nov.</title>
        <authorList>
            <person name="Spergser J."/>
        </authorList>
    </citation>
    <scope>NUCLEOTIDE SEQUENCE [LARGE SCALE GENOMIC DNA]</scope>
    <source>
        <strain evidence="1 2">237IA</strain>
    </source>
</reference>